<evidence type="ECO:0000259" key="1">
    <source>
        <dbReference type="Pfam" id="PF04293"/>
    </source>
</evidence>
<organism evidence="3 4">
    <name type="scientific">Candidatus Sungbacteria bacterium RIFCSPHIGHO2_02_FULL_52_23</name>
    <dbReference type="NCBI Taxonomy" id="1802274"/>
    <lineage>
        <taxon>Bacteria</taxon>
        <taxon>Candidatus Sungiibacteriota</taxon>
    </lineage>
</organism>
<dbReference type="PANTHER" id="PTHR30029:SF2">
    <property type="entry name" value="STAGE V SPORULATION PROTEIN R"/>
    <property type="match status" value="1"/>
</dbReference>
<accession>A0A1G2KY46</accession>
<dbReference type="Proteomes" id="UP000178510">
    <property type="component" value="Unassembled WGS sequence"/>
</dbReference>
<dbReference type="Pfam" id="PF24755">
    <property type="entry name" value="SpoVR_C"/>
    <property type="match status" value="1"/>
</dbReference>
<sequence length="142" mass="16429">MTGRQKLFEVRRTEDDISFLRNYLTIELMEELKLFTYGRPCAHPPGQRCPQCESVVITSRDQEAILESLLAPRYNYGVPRIVIRDVVGNALYLEHLDRDTTFLDREFAAQTLTYMTELWKHHVALTTKDAQNNVVNLTAKPS</sequence>
<protein>
    <submittedName>
        <fullName evidence="3">Uncharacterized protein</fullName>
    </submittedName>
</protein>
<dbReference type="EMBL" id="MHQM01000001">
    <property type="protein sequence ID" value="OHA04347.1"/>
    <property type="molecule type" value="Genomic_DNA"/>
</dbReference>
<name>A0A1G2KY46_9BACT</name>
<feature type="domain" description="SpoVR protein-like N-terminal" evidence="1">
    <location>
        <begin position="2"/>
        <end position="39"/>
    </location>
</feature>
<dbReference type="Pfam" id="PF04293">
    <property type="entry name" value="SpoVR"/>
    <property type="match status" value="1"/>
</dbReference>
<dbReference type="InterPro" id="IPR057008">
    <property type="entry name" value="SpoVR-like_C"/>
</dbReference>
<evidence type="ECO:0000313" key="3">
    <source>
        <dbReference type="EMBL" id="OHA04347.1"/>
    </source>
</evidence>
<dbReference type="AlphaFoldDB" id="A0A1G2KY46"/>
<gene>
    <name evidence="3" type="ORF">A3J58_03125</name>
</gene>
<evidence type="ECO:0000259" key="2">
    <source>
        <dbReference type="Pfam" id="PF24755"/>
    </source>
</evidence>
<proteinExistence type="predicted"/>
<dbReference type="PANTHER" id="PTHR30029">
    <property type="entry name" value="STAGE V SPORULATION PROTEIN R"/>
    <property type="match status" value="1"/>
</dbReference>
<comment type="caution">
    <text evidence="3">The sequence shown here is derived from an EMBL/GenBank/DDBJ whole genome shotgun (WGS) entry which is preliminary data.</text>
</comment>
<dbReference type="InterPro" id="IPR007390">
    <property type="entry name" value="Spore_V_R"/>
</dbReference>
<evidence type="ECO:0000313" key="4">
    <source>
        <dbReference type="Proteomes" id="UP000178510"/>
    </source>
</evidence>
<feature type="domain" description="SpoVR-like C-terminal" evidence="2">
    <location>
        <begin position="89"/>
        <end position="129"/>
    </location>
</feature>
<dbReference type="InterPro" id="IPR056174">
    <property type="entry name" value="SpoVR_N"/>
</dbReference>
<reference evidence="3 4" key="1">
    <citation type="journal article" date="2016" name="Nat. Commun.">
        <title>Thousands of microbial genomes shed light on interconnected biogeochemical processes in an aquifer system.</title>
        <authorList>
            <person name="Anantharaman K."/>
            <person name="Brown C.T."/>
            <person name="Hug L.A."/>
            <person name="Sharon I."/>
            <person name="Castelle C.J."/>
            <person name="Probst A.J."/>
            <person name="Thomas B.C."/>
            <person name="Singh A."/>
            <person name="Wilkins M.J."/>
            <person name="Karaoz U."/>
            <person name="Brodie E.L."/>
            <person name="Williams K.H."/>
            <person name="Hubbard S.S."/>
            <person name="Banfield J.F."/>
        </authorList>
    </citation>
    <scope>NUCLEOTIDE SEQUENCE [LARGE SCALE GENOMIC DNA]</scope>
</reference>